<evidence type="ECO:0000256" key="10">
    <source>
        <dbReference type="SAM" id="Phobius"/>
    </source>
</evidence>
<dbReference type="EMBL" id="LR900676">
    <property type="protein sequence ID" value="CAD7246529.1"/>
    <property type="molecule type" value="Genomic_DNA"/>
</dbReference>
<evidence type="ECO:0000256" key="6">
    <source>
        <dbReference type="ARBA" id="ARBA00023034"/>
    </source>
</evidence>
<keyword evidence="6" id="KW-0333">Golgi apparatus</keyword>
<evidence type="ECO:0000313" key="15">
    <source>
        <dbReference type="Proteomes" id="UP000677054"/>
    </source>
</evidence>
<dbReference type="InterPro" id="IPR019387">
    <property type="entry name" value="SAYSvFN_dom"/>
</dbReference>
<reference evidence="14" key="1">
    <citation type="submission" date="2020-11" db="EMBL/GenBank/DDBJ databases">
        <authorList>
            <person name="Tran Van P."/>
        </authorList>
    </citation>
    <scope>NUCLEOTIDE SEQUENCE</scope>
</reference>
<keyword evidence="10" id="KW-1133">Transmembrane helix</keyword>
<dbReference type="InterPro" id="IPR024603">
    <property type="entry name" value="COG_complex_COG2_C"/>
</dbReference>
<dbReference type="Pfam" id="PF12022">
    <property type="entry name" value="COG2_C"/>
    <property type="match status" value="1"/>
</dbReference>
<evidence type="ECO:0000256" key="3">
    <source>
        <dbReference type="ARBA" id="ARBA00020977"/>
    </source>
</evidence>
<dbReference type="GO" id="GO:0006891">
    <property type="term" value="P:intra-Golgi vesicle-mediated transport"/>
    <property type="evidence" value="ECO:0007669"/>
    <property type="project" value="TreeGrafter"/>
</dbReference>
<dbReference type="GO" id="GO:0015031">
    <property type="term" value="P:protein transport"/>
    <property type="evidence" value="ECO:0007669"/>
    <property type="project" value="UniProtKB-KW"/>
</dbReference>
<evidence type="ECO:0000256" key="1">
    <source>
        <dbReference type="ARBA" id="ARBA00004395"/>
    </source>
</evidence>
<feature type="domain" description="SAYSvFN" evidence="12">
    <location>
        <begin position="752"/>
        <end position="819"/>
    </location>
</feature>
<comment type="similarity">
    <text evidence="2">Belongs to the COG2 family.</text>
</comment>
<feature type="region of interest" description="Disordered" evidence="9">
    <location>
        <begin position="455"/>
        <end position="474"/>
    </location>
</feature>
<protein>
    <recommendedName>
        <fullName evidence="3">Conserved oligomeric Golgi complex subunit 2</fullName>
    </recommendedName>
    <alternativeName>
        <fullName evidence="8">Component of oligomeric Golgi complex 2</fullName>
    </alternativeName>
</protein>
<evidence type="ECO:0000256" key="9">
    <source>
        <dbReference type="SAM" id="MobiDB-lite"/>
    </source>
</evidence>
<keyword evidence="4" id="KW-0813">Transport</keyword>
<dbReference type="InterPro" id="IPR009316">
    <property type="entry name" value="COG2"/>
</dbReference>
<keyword evidence="15" id="KW-1185">Reference proteome</keyword>
<dbReference type="GO" id="GO:0000139">
    <property type="term" value="C:Golgi membrane"/>
    <property type="evidence" value="ECO:0007669"/>
    <property type="project" value="UniProtKB-SubCell"/>
</dbReference>
<evidence type="ECO:0000259" key="11">
    <source>
        <dbReference type="Pfam" id="PF06148"/>
    </source>
</evidence>
<dbReference type="PANTHER" id="PTHR12961:SF0">
    <property type="entry name" value="CONSERVED OLIGOMERIC GOLGI COMPLEX SUBUNIT 2"/>
    <property type="match status" value="1"/>
</dbReference>
<proteinExistence type="inferred from homology"/>
<dbReference type="Proteomes" id="UP000677054">
    <property type="component" value="Unassembled WGS sequence"/>
</dbReference>
<evidence type="ECO:0000256" key="7">
    <source>
        <dbReference type="ARBA" id="ARBA00023136"/>
    </source>
</evidence>
<evidence type="ECO:0000259" key="12">
    <source>
        <dbReference type="Pfam" id="PF10260"/>
    </source>
</evidence>
<sequence length="825" mass="94061">MTARSTMEEHLGVGSGKVLSPVLHSPLSFHKEEFLKEDFNVDEFILKHQGRISLETLRDDLGIYLKLLRTSMIELINKDYADFVNLSSNLVGMDKSISNLEKPLQNFHGEVLAVKQMIEGTIEAVQQELKLRQEKRERKAELERLMHIIHGVEKIEKLLNIAGDVQQEVPGDLVERVASELNQLHFYVSKTEGISVIRDLKPRISLIGNVLQASLEQGFLESLEKRDVKSLGRCLRIHATIDRIPQLELLFRSRVVEPYMKGVISEGNLHQEPHGLTGMFSQILEFIPTKCTILHESAYSMQRYMASMEFLSTFEQLCGSQASVARLRNHPSYVIFINKWNLPVYFQMRFQEISGALEKALCVSPLSRGNDAESSLLLHGSQTLSISLLRCWDAGVYIPSLVHRFWKLSLQLLSRFNVWLTGISKKEIKFKEGLKEDAAHGSMAMSRSMSSSVLLHQKRERESSPQPHLHRSYSEEEHITLDEVVPLVADIRFLLEHFLPFFLKEIVLPKLRDLGLKNEDIIARSLDESMAALEGSGEMLRGIIEVQLISQSVGHLRFVSDIPRLYRRTNREVPSKSSTYVTSSLRHLQEFFDQHKQEVNPEILRSWIKLALLGISKQYLSATSEVLTSVQKMEESLRRLKKAKEKGRGGAANANAPLGNAPLSDDDKIRLQLCLDVNAFAQMVESLGIQGVELEDLQSLIKIVEDAKRTSHQGTFNVQETLVMPDVFEDEENEKKSAKENALIWVERTLLVTLWATLQFIFFKLEFGAVFFICSIFYLIWRNLRTRPQKPGELSAYSVFNKKCQAIHGTVTAEQLQREFFLPGL</sequence>
<organism evidence="14">
    <name type="scientific">Darwinula stevensoni</name>
    <dbReference type="NCBI Taxonomy" id="69355"/>
    <lineage>
        <taxon>Eukaryota</taxon>
        <taxon>Metazoa</taxon>
        <taxon>Ecdysozoa</taxon>
        <taxon>Arthropoda</taxon>
        <taxon>Crustacea</taxon>
        <taxon>Oligostraca</taxon>
        <taxon>Ostracoda</taxon>
        <taxon>Podocopa</taxon>
        <taxon>Podocopida</taxon>
        <taxon>Darwinulocopina</taxon>
        <taxon>Darwinuloidea</taxon>
        <taxon>Darwinulidae</taxon>
        <taxon>Darwinula</taxon>
    </lineage>
</organism>
<evidence type="ECO:0000256" key="5">
    <source>
        <dbReference type="ARBA" id="ARBA00022927"/>
    </source>
</evidence>
<dbReference type="GO" id="GO:0007030">
    <property type="term" value="P:Golgi organization"/>
    <property type="evidence" value="ECO:0007669"/>
    <property type="project" value="InterPro"/>
</dbReference>
<dbReference type="GO" id="GO:0017119">
    <property type="term" value="C:Golgi transport complex"/>
    <property type="evidence" value="ECO:0007669"/>
    <property type="project" value="TreeGrafter"/>
</dbReference>
<dbReference type="AlphaFoldDB" id="A0A7R9A3Q6"/>
<keyword evidence="5" id="KW-0653">Protein transport</keyword>
<dbReference type="OrthoDB" id="332281at2759"/>
<feature type="domain" description="Conserved oligomeric Golgi complex subunit 2 N-terminal" evidence="11">
    <location>
        <begin position="27"/>
        <end position="101"/>
    </location>
</feature>
<evidence type="ECO:0000256" key="4">
    <source>
        <dbReference type="ARBA" id="ARBA00022448"/>
    </source>
</evidence>
<dbReference type="PANTHER" id="PTHR12961">
    <property type="entry name" value="CONSERVED OLIGOMERIC GOLGI COMPLEX COMPONENT 2"/>
    <property type="match status" value="1"/>
</dbReference>
<gene>
    <name evidence="14" type="ORF">DSTB1V02_LOCUS6377</name>
</gene>
<name>A0A7R9A3Q6_9CRUS</name>
<dbReference type="Pfam" id="PF10260">
    <property type="entry name" value="SAYSvFN"/>
    <property type="match status" value="1"/>
</dbReference>
<feature type="transmembrane region" description="Helical" evidence="10">
    <location>
        <begin position="760"/>
        <end position="781"/>
    </location>
</feature>
<comment type="subcellular location">
    <subcellularLocation>
        <location evidence="1">Golgi apparatus membrane</location>
        <topology evidence="1">Peripheral membrane protein</topology>
    </subcellularLocation>
</comment>
<keyword evidence="7 10" id="KW-0472">Membrane</keyword>
<evidence type="ECO:0000256" key="8">
    <source>
        <dbReference type="ARBA" id="ARBA00031344"/>
    </source>
</evidence>
<feature type="domain" description="COG complex component COG2 C-terminal" evidence="13">
    <location>
        <begin position="338"/>
        <end position="677"/>
    </location>
</feature>
<evidence type="ECO:0000256" key="2">
    <source>
        <dbReference type="ARBA" id="ARBA00007603"/>
    </source>
</evidence>
<dbReference type="InterPro" id="IPR024602">
    <property type="entry name" value="COG_su2_N"/>
</dbReference>
<keyword evidence="10" id="KW-0812">Transmembrane</keyword>
<evidence type="ECO:0000259" key="13">
    <source>
        <dbReference type="Pfam" id="PF12022"/>
    </source>
</evidence>
<dbReference type="Pfam" id="PF06148">
    <property type="entry name" value="COG2_N"/>
    <property type="match status" value="1"/>
</dbReference>
<evidence type="ECO:0000313" key="14">
    <source>
        <dbReference type="EMBL" id="CAD7246529.1"/>
    </source>
</evidence>
<dbReference type="EMBL" id="CAJPEV010001159">
    <property type="protein sequence ID" value="CAG0891091.1"/>
    <property type="molecule type" value="Genomic_DNA"/>
</dbReference>
<accession>A0A7R9A3Q6</accession>